<evidence type="ECO:0000256" key="3">
    <source>
        <dbReference type="ARBA" id="ARBA00022448"/>
    </source>
</evidence>
<feature type="transmembrane region" description="Helical" evidence="9">
    <location>
        <begin position="336"/>
        <end position="358"/>
    </location>
</feature>
<keyword evidence="7 9" id="KW-0472">Membrane</keyword>
<dbReference type="AlphaFoldDB" id="A0A9D4TML7"/>
<keyword evidence="5" id="KW-0029">Amino-acid transport</keyword>
<keyword evidence="4 9" id="KW-0812">Transmembrane</keyword>
<comment type="caution">
    <text evidence="11">The sequence shown here is derived from an EMBL/GenBank/DDBJ whole genome shotgun (WGS) entry which is preliminary data.</text>
</comment>
<feature type="transmembrane region" description="Helical" evidence="9">
    <location>
        <begin position="119"/>
        <end position="146"/>
    </location>
</feature>
<dbReference type="InterPro" id="IPR013057">
    <property type="entry name" value="AA_transpt_TM"/>
</dbReference>
<name>A0A9D4TML7_CHLVU</name>
<comment type="subcellular location">
    <subcellularLocation>
        <location evidence="1">Membrane</location>
        <topology evidence="1">Multi-pass membrane protein</topology>
    </subcellularLocation>
</comment>
<dbReference type="PANTHER" id="PTHR22950">
    <property type="entry name" value="AMINO ACID TRANSPORTER"/>
    <property type="match status" value="1"/>
</dbReference>
<feature type="transmembrane region" description="Helical" evidence="9">
    <location>
        <begin position="72"/>
        <end position="98"/>
    </location>
</feature>
<accession>A0A9D4TML7</accession>
<evidence type="ECO:0000256" key="9">
    <source>
        <dbReference type="SAM" id="Phobius"/>
    </source>
</evidence>
<feature type="transmembrane region" description="Helical" evidence="9">
    <location>
        <begin position="379"/>
        <end position="399"/>
    </location>
</feature>
<gene>
    <name evidence="11" type="ORF">D9Q98_010054</name>
</gene>
<feature type="transmembrane region" description="Helical" evidence="9">
    <location>
        <begin position="241"/>
        <end position="267"/>
    </location>
</feature>
<feature type="compositionally biased region" description="Basic and acidic residues" evidence="8">
    <location>
        <begin position="11"/>
        <end position="24"/>
    </location>
</feature>
<dbReference type="GO" id="GO:0016020">
    <property type="term" value="C:membrane"/>
    <property type="evidence" value="ECO:0007669"/>
    <property type="project" value="UniProtKB-SubCell"/>
</dbReference>
<feature type="transmembrane region" description="Helical" evidence="9">
    <location>
        <begin position="166"/>
        <end position="187"/>
    </location>
</feature>
<feature type="transmembrane region" description="Helical" evidence="9">
    <location>
        <begin position="288"/>
        <end position="308"/>
    </location>
</feature>
<dbReference type="EMBL" id="SIDB01000008">
    <property type="protein sequence ID" value="KAI3429739.1"/>
    <property type="molecule type" value="Genomic_DNA"/>
</dbReference>
<evidence type="ECO:0000256" key="4">
    <source>
        <dbReference type="ARBA" id="ARBA00022692"/>
    </source>
</evidence>
<feature type="region of interest" description="Disordered" evidence="8">
    <location>
        <begin position="1"/>
        <end position="29"/>
    </location>
</feature>
<dbReference type="GO" id="GO:0015179">
    <property type="term" value="F:L-amino acid transmembrane transporter activity"/>
    <property type="evidence" value="ECO:0007669"/>
    <property type="project" value="TreeGrafter"/>
</dbReference>
<evidence type="ECO:0000313" key="12">
    <source>
        <dbReference type="Proteomes" id="UP001055712"/>
    </source>
</evidence>
<feature type="transmembrane region" description="Helical" evidence="9">
    <location>
        <begin position="405"/>
        <end position="427"/>
    </location>
</feature>
<dbReference type="Pfam" id="PF01490">
    <property type="entry name" value="Aa_trans"/>
    <property type="match status" value="1"/>
</dbReference>
<keyword evidence="12" id="KW-1185">Reference proteome</keyword>
<evidence type="ECO:0000256" key="5">
    <source>
        <dbReference type="ARBA" id="ARBA00022970"/>
    </source>
</evidence>
<organism evidence="11 12">
    <name type="scientific">Chlorella vulgaris</name>
    <name type="common">Green alga</name>
    <dbReference type="NCBI Taxonomy" id="3077"/>
    <lineage>
        <taxon>Eukaryota</taxon>
        <taxon>Viridiplantae</taxon>
        <taxon>Chlorophyta</taxon>
        <taxon>core chlorophytes</taxon>
        <taxon>Trebouxiophyceae</taxon>
        <taxon>Chlorellales</taxon>
        <taxon>Chlorellaceae</taxon>
        <taxon>Chlorella clade</taxon>
        <taxon>Chlorella</taxon>
    </lineage>
</organism>
<sequence length="464" mass="48726">MQPADDVDGLEEARQPLVPREEPPPRPAPPAATLLPACSGNCSLAGGVANLVTTAVGAGMVALPRAVSETGIVVGMALFAFTAVLTFVSTSIIVRYSAQWRVQSYSDLVRMHFGKLGATVLQLAIVVHVFGVMIGYNVIIADVLVGSSPKFNGMLPTIAGRHDNPWFLSRGFVLAALLLAVVGPMLVPRNLASVARFSRFSVCMVLLLAASILGLATAALFEGRLAPDVRLLPDPDSMGGGSPLGILTSLLTVVSVSCLAFTCHFNLLPIKNSLRDPSCCSMLRVVKLGLLVCALIYSMVAISGYALFGSETDGDVLNNLTGRFVSTLVPPAAAHALVYGIAVAFSGNLLVNFVLKVWAVRDNLSELALGAPALQLDRVAFYSVTLLLVVLSFCLALLVPSIYALLALVGSTACVTFAYVFPSLLVLKCHKGRAARVGATCMLLLGAQMAAVAIYNRLHHGQGI</sequence>
<dbReference type="Proteomes" id="UP001055712">
    <property type="component" value="Unassembled WGS sequence"/>
</dbReference>
<proteinExistence type="inferred from homology"/>
<evidence type="ECO:0000259" key="10">
    <source>
        <dbReference type="Pfam" id="PF01490"/>
    </source>
</evidence>
<keyword evidence="6 9" id="KW-1133">Transmembrane helix</keyword>
<reference evidence="11" key="2">
    <citation type="submission" date="2020-11" db="EMBL/GenBank/DDBJ databases">
        <authorList>
            <person name="Cecchin M."/>
            <person name="Marcolungo L."/>
            <person name="Rossato M."/>
            <person name="Girolomoni L."/>
            <person name="Cosentino E."/>
            <person name="Cuine S."/>
            <person name="Li-Beisson Y."/>
            <person name="Delledonne M."/>
            <person name="Ballottari M."/>
        </authorList>
    </citation>
    <scope>NUCLEOTIDE SEQUENCE</scope>
    <source>
        <strain evidence="11">211/11P</strain>
        <tissue evidence="11">Whole cell</tissue>
    </source>
</reference>
<keyword evidence="3" id="KW-0813">Transport</keyword>
<feature type="transmembrane region" description="Helical" evidence="9">
    <location>
        <begin position="199"/>
        <end position="221"/>
    </location>
</feature>
<protein>
    <recommendedName>
        <fullName evidence="10">Amino acid transporter transmembrane domain-containing protein</fullName>
    </recommendedName>
</protein>
<evidence type="ECO:0000313" key="11">
    <source>
        <dbReference type="EMBL" id="KAI3429739.1"/>
    </source>
</evidence>
<comment type="similarity">
    <text evidence="2">Belongs to the amino acid/polyamine transporter 2 family.</text>
</comment>
<feature type="domain" description="Amino acid transporter transmembrane" evidence="10">
    <location>
        <begin position="44"/>
        <end position="441"/>
    </location>
</feature>
<dbReference type="OrthoDB" id="28208at2759"/>
<feature type="compositionally biased region" description="Acidic residues" evidence="8">
    <location>
        <begin position="1"/>
        <end position="10"/>
    </location>
</feature>
<evidence type="ECO:0000256" key="7">
    <source>
        <dbReference type="ARBA" id="ARBA00023136"/>
    </source>
</evidence>
<reference evidence="11" key="1">
    <citation type="journal article" date="2019" name="Plant J.">
        <title>Chlorella vulgaris genome assembly and annotation reveals the molecular basis for metabolic acclimation to high light conditions.</title>
        <authorList>
            <person name="Cecchin M."/>
            <person name="Marcolungo L."/>
            <person name="Rossato M."/>
            <person name="Girolomoni L."/>
            <person name="Cosentino E."/>
            <person name="Cuine S."/>
            <person name="Li-Beisson Y."/>
            <person name="Delledonne M."/>
            <person name="Ballottari M."/>
        </authorList>
    </citation>
    <scope>NUCLEOTIDE SEQUENCE</scope>
    <source>
        <strain evidence="11">211/11P</strain>
    </source>
</reference>
<evidence type="ECO:0000256" key="2">
    <source>
        <dbReference type="ARBA" id="ARBA00008066"/>
    </source>
</evidence>
<evidence type="ECO:0000256" key="8">
    <source>
        <dbReference type="SAM" id="MobiDB-lite"/>
    </source>
</evidence>
<evidence type="ECO:0000256" key="1">
    <source>
        <dbReference type="ARBA" id="ARBA00004141"/>
    </source>
</evidence>
<dbReference type="PANTHER" id="PTHR22950:SF458">
    <property type="entry name" value="SODIUM-COUPLED NEUTRAL AMINO ACID TRANSPORTER 11-RELATED"/>
    <property type="match status" value="1"/>
</dbReference>
<feature type="transmembrane region" description="Helical" evidence="9">
    <location>
        <begin position="434"/>
        <end position="455"/>
    </location>
</feature>
<evidence type="ECO:0000256" key="6">
    <source>
        <dbReference type="ARBA" id="ARBA00022989"/>
    </source>
</evidence>